<evidence type="ECO:0000256" key="11">
    <source>
        <dbReference type="ARBA" id="ARBA00023012"/>
    </source>
</evidence>
<comment type="subcellular location">
    <subcellularLocation>
        <location evidence="2">Membrane</location>
    </subcellularLocation>
</comment>
<dbReference type="Gene3D" id="1.10.287.130">
    <property type="match status" value="1"/>
</dbReference>
<keyword evidence="10" id="KW-1133">Transmembrane helix</keyword>
<dbReference type="PANTHER" id="PTHR45339:SF1">
    <property type="entry name" value="HYBRID SIGNAL TRANSDUCTION HISTIDINE KINASE J"/>
    <property type="match status" value="1"/>
</dbReference>
<accession>A0A840I156</accession>
<organism evidence="17 18">
    <name type="scientific">Parvularcula dongshanensis</name>
    <dbReference type="NCBI Taxonomy" id="1173995"/>
    <lineage>
        <taxon>Bacteria</taxon>
        <taxon>Pseudomonadati</taxon>
        <taxon>Pseudomonadota</taxon>
        <taxon>Alphaproteobacteria</taxon>
        <taxon>Parvularculales</taxon>
        <taxon>Parvularculaceae</taxon>
        <taxon>Parvularcula</taxon>
    </lineage>
</organism>
<dbReference type="EC" id="2.7.13.3" evidence="3"/>
<dbReference type="CDD" id="cd00082">
    <property type="entry name" value="HisKA"/>
    <property type="match status" value="1"/>
</dbReference>
<dbReference type="InterPro" id="IPR013655">
    <property type="entry name" value="PAS_fold_3"/>
</dbReference>
<dbReference type="GO" id="GO:0016020">
    <property type="term" value="C:membrane"/>
    <property type="evidence" value="ECO:0007669"/>
    <property type="project" value="UniProtKB-SubCell"/>
</dbReference>
<proteinExistence type="predicted"/>
<evidence type="ECO:0000256" key="5">
    <source>
        <dbReference type="ARBA" id="ARBA00022679"/>
    </source>
</evidence>
<dbReference type="FunFam" id="1.10.287.130:FF:000004">
    <property type="entry name" value="Ethylene receptor 1"/>
    <property type="match status" value="1"/>
</dbReference>
<dbReference type="PRINTS" id="PR00344">
    <property type="entry name" value="BCTRLSENSOR"/>
</dbReference>
<dbReference type="Pfam" id="PF00512">
    <property type="entry name" value="HisKA"/>
    <property type="match status" value="1"/>
</dbReference>
<evidence type="ECO:0000256" key="7">
    <source>
        <dbReference type="ARBA" id="ARBA00022741"/>
    </source>
</evidence>
<dbReference type="SUPFAM" id="SSF55874">
    <property type="entry name" value="ATPase domain of HSP90 chaperone/DNA topoisomerase II/histidine kinase"/>
    <property type="match status" value="1"/>
</dbReference>
<evidence type="ECO:0000256" key="2">
    <source>
        <dbReference type="ARBA" id="ARBA00004370"/>
    </source>
</evidence>
<dbReference type="InterPro" id="IPR004358">
    <property type="entry name" value="Sig_transdc_His_kin-like_C"/>
</dbReference>
<evidence type="ECO:0000256" key="8">
    <source>
        <dbReference type="ARBA" id="ARBA00022777"/>
    </source>
</evidence>
<dbReference type="PROSITE" id="PS50110">
    <property type="entry name" value="RESPONSE_REGULATORY"/>
    <property type="match status" value="1"/>
</dbReference>
<keyword evidence="4 13" id="KW-0597">Phosphoprotein</keyword>
<dbReference type="Proteomes" id="UP000563524">
    <property type="component" value="Unassembled WGS sequence"/>
</dbReference>
<dbReference type="InterPro" id="IPR001789">
    <property type="entry name" value="Sig_transdc_resp-reg_receiver"/>
</dbReference>
<evidence type="ECO:0000256" key="13">
    <source>
        <dbReference type="PROSITE-ProRule" id="PRU00169"/>
    </source>
</evidence>
<evidence type="ECO:0000313" key="18">
    <source>
        <dbReference type="Proteomes" id="UP000563524"/>
    </source>
</evidence>
<dbReference type="SMART" id="SM00388">
    <property type="entry name" value="HisKA"/>
    <property type="match status" value="1"/>
</dbReference>
<keyword evidence="8 17" id="KW-0418">Kinase</keyword>
<dbReference type="SMART" id="SM00448">
    <property type="entry name" value="REC"/>
    <property type="match status" value="1"/>
</dbReference>
<dbReference type="InterPro" id="IPR003594">
    <property type="entry name" value="HATPase_dom"/>
</dbReference>
<evidence type="ECO:0000256" key="9">
    <source>
        <dbReference type="ARBA" id="ARBA00022840"/>
    </source>
</evidence>
<evidence type="ECO:0000256" key="12">
    <source>
        <dbReference type="ARBA" id="ARBA00023136"/>
    </source>
</evidence>
<keyword evidence="6" id="KW-0812">Transmembrane</keyword>
<comment type="catalytic activity">
    <reaction evidence="1">
        <text>ATP + protein L-histidine = ADP + protein N-phospho-L-histidine.</text>
        <dbReference type="EC" id="2.7.13.3"/>
    </reaction>
</comment>
<dbReference type="SUPFAM" id="SSF52172">
    <property type="entry name" value="CheY-like"/>
    <property type="match status" value="1"/>
</dbReference>
<dbReference type="InterPro" id="IPR000700">
    <property type="entry name" value="PAS-assoc_C"/>
</dbReference>
<dbReference type="PROSITE" id="PS50113">
    <property type="entry name" value="PAC"/>
    <property type="match status" value="1"/>
</dbReference>
<dbReference type="SUPFAM" id="SSF55785">
    <property type="entry name" value="PYP-like sensor domain (PAS domain)"/>
    <property type="match status" value="1"/>
</dbReference>
<comment type="caution">
    <text evidence="17">The sequence shown here is derived from an EMBL/GenBank/DDBJ whole genome shotgun (WGS) entry which is preliminary data.</text>
</comment>
<feature type="domain" description="Response regulatory" evidence="15">
    <location>
        <begin position="402"/>
        <end position="519"/>
    </location>
</feature>
<evidence type="ECO:0000256" key="1">
    <source>
        <dbReference type="ARBA" id="ARBA00000085"/>
    </source>
</evidence>
<keyword evidence="12" id="KW-0472">Membrane</keyword>
<evidence type="ECO:0000256" key="6">
    <source>
        <dbReference type="ARBA" id="ARBA00022692"/>
    </source>
</evidence>
<dbReference type="SUPFAM" id="SSF47384">
    <property type="entry name" value="Homodimeric domain of signal transducing histidine kinase"/>
    <property type="match status" value="1"/>
</dbReference>
<dbReference type="InterPro" id="IPR003661">
    <property type="entry name" value="HisK_dim/P_dom"/>
</dbReference>
<dbReference type="GO" id="GO:0000155">
    <property type="term" value="F:phosphorelay sensor kinase activity"/>
    <property type="evidence" value="ECO:0007669"/>
    <property type="project" value="InterPro"/>
</dbReference>
<dbReference type="FunFam" id="3.30.565.10:FF:000010">
    <property type="entry name" value="Sensor histidine kinase RcsC"/>
    <property type="match status" value="1"/>
</dbReference>
<dbReference type="InterPro" id="IPR036097">
    <property type="entry name" value="HisK_dim/P_sf"/>
</dbReference>
<feature type="domain" description="PAC" evidence="16">
    <location>
        <begin position="91"/>
        <end position="142"/>
    </location>
</feature>
<evidence type="ECO:0000256" key="3">
    <source>
        <dbReference type="ARBA" id="ARBA00012438"/>
    </source>
</evidence>
<evidence type="ECO:0000259" key="15">
    <source>
        <dbReference type="PROSITE" id="PS50110"/>
    </source>
</evidence>
<dbReference type="Pfam" id="PF08447">
    <property type="entry name" value="PAS_3"/>
    <property type="match status" value="1"/>
</dbReference>
<evidence type="ECO:0000256" key="10">
    <source>
        <dbReference type="ARBA" id="ARBA00022989"/>
    </source>
</evidence>
<evidence type="ECO:0000256" key="4">
    <source>
        <dbReference type="ARBA" id="ARBA00022553"/>
    </source>
</evidence>
<keyword evidence="9" id="KW-0067">ATP-binding</keyword>
<dbReference type="InterPro" id="IPR011006">
    <property type="entry name" value="CheY-like_superfamily"/>
</dbReference>
<dbReference type="InterPro" id="IPR001610">
    <property type="entry name" value="PAC"/>
</dbReference>
<dbReference type="CDD" id="cd16922">
    <property type="entry name" value="HATPase_EvgS-ArcB-TorS-like"/>
    <property type="match status" value="1"/>
</dbReference>
<keyword evidence="11" id="KW-0902">Two-component regulatory system</keyword>
<dbReference type="AlphaFoldDB" id="A0A840I156"/>
<dbReference type="PROSITE" id="PS50109">
    <property type="entry name" value="HIS_KIN"/>
    <property type="match status" value="1"/>
</dbReference>
<name>A0A840I156_9PROT</name>
<dbReference type="Gene3D" id="3.30.450.20">
    <property type="entry name" value="PAS domain"/>
    <property type="match status" value="1"/>
</dbReference>
<dbReference type="Pfam" id="PF00072">
    <property type="entry name" value="Response_reg"/>
    <property type="match status" value="1"/>
</dbReference>
<evidence type="ECO:0000259" key="16">
    <source>
        <dbReference type="PROSITE" id="PS50113"/>
    </source>
</evidence>
<dbReference type="InterPro" id="IPR036890">
    <property type="entry name" value="HATPase_C_sf"/>
</dbReference>
<dbReference type="InterPro" id="IPR035965">
    <property type="entry name" value="PAS-like_dom_sf"/>
</dbReference>
<sequence>MSMNRLRGQRLGETTSMEQLLATIADVAGVGGWEFEPATSQLSWTDQTYKIHEVPDGFVPTLENALDFYPEDSREPLLQAVETAIGEGTPYDLELEIITARGRRLWVRAVGRPIWQDGNVVKLVGTFQDVTKIRDERRALAAALAEAEAASIAKGQFLATMSHEIRTPMNGVIGMLELMAMEGMAPKQQERLEVARRSAEQLLELIGDILDLSKLEADRVAIEAVVMSPSELLDDVVRLFGPTATKKGVVLSGSETISVPDRVVGDPVRIRQIVSNLVGNAVKFTAQGSIDVRASYDVEASSLTVSVSDTGIGIPAAALGRLFQPFSQADATMTRRFGGTGLGLAISKQLAELMQGEISVESTEGRGSTFRLTIPLSPCDAAPSDPAPAQSDHEYGEFGPLRILVAEDNPVNRMVIQALLEAAQHEVVMAENGAEVVEAVGEEDFDVVLMDMQMPVMDGLEATRLIRSRSDAKSRLPIVAVTANAMVGDADAYLAAGLDDYLSKPVTMQALTHVLGRIGGRAPASAPRC</sequence>
<dbReference type="Pfam" id="PF02518">
    <property type="entry name" value="HATPase_c"/>
    <property type="match status" value="1"/>
</dbReference>
<gene>
    <name evidence="17" type="ORF">GGQ59_000428</name>
</gene>
<dbReference type="SMART" id="SM00086">
    <property type="entry name" value="PAC"/>
    <property type="match status" value="1"/>
</dbReference>
<dbReference type="RefSeq" id="WP_183815382.1">
    <property type="nucleotide sequence ID" value="NZ_JACHOB010000001.1"/>
</dbReference>
<dbReference type="GO" id="GO:0005524">
    <property type="term" value="F:ATP binding"/>
    <property type="evidence" value="ECO:0007669"/>
    <property type="project" value="UniProtKB-KW"/>
</dbReference>
<dbReference type="CDD" id="cd17546">
    <property type="entry name" value="REC_hyHK_CKI1_RcsC-like"/>
    <property type="match status" value="1"/>
</dbReference>
<dbReference type="NCBIfam" id="TIGR00229">
    <property type="entry name" value="sensory_box"/>
    <property type="match status" value="1"/>
</dbReference>
<dbReference type="Gene3D" id="3.40.50.2300">
    <property type="match status" value="1"/>
</dbReference>
<dbReference type="SMART" id="SM00387">
    <property type="entry name" value="HATPase_c"/>
    <property type="match status" value="1"/>
</dbReference>
<keyword evidence="7" id="KW-0547">Nucleotide-binding</keyword>
<protein>
    <recommendedName>
        <fullName evidence="3">histidine kinase</fullName>
        <ecNumber evidence="3">2.7.13.3</ecNumber>
    </recommendedName>
</protein>
<evidence type="ECO:0000313" key="17">
    <source>
        <dbReference type="EMBL" id="MBB4657928.1"/>
    </source>
</evidence>
<dbReference type="InterPro" id="IPR000014">
    <property type="entry name" value="PAS"/>
</dbReference>
<feature type="modified residue" description="4-aspartylphosphate" evidence="13">
    <location>
        <position position="451"/>
    </location>
</feature>
<keyword evidence="5" id="KW-0808">Transferase</keyword>
<feature type="domain" description="Histidine kinase" evidence="14">
    <location>
        <begin position="160"/>
        <end position="378"/>
    </location>
</feature>
<reference evidence="17 18" key="1">
    <citation type="submission" date="2020-08" db="EMBL/GenBank/DDBJ databases">
        <title>Genomic Encyclopedia of Type Strains, Phase IV (KMG-IV): sequencing the most valuable type-strain genomes for metagenomic binning, comparative biology and taxonomic classification.</title>
        <authorList>
            <person name="Goeker M."/>
        </authorList>
    </citation>
    <scope>NUCLEOTIDE SEQUENCE [LARGE SCALE GENOMIC DNA]</scope>
    <source>
        <strain evidence="17 18">DSM 102850</strain>
    </source>
</reference>
<dbReference type="InterPro" id="IPR005467">
    <property type="entry name" value="His_kinase_dom"/>
</dbReference>
<dbReference type="PANTHER" id="PTHR45339">
    <property type="entry name" value="HYBRID SIGNAL TRANSDUCTION HISTIDINE KINASE J"/>
    <property type="match status" value="1"/>
</dbReference>
<evidence type="ECO:0000259" key="14">
    <source>
        <dbReference type="PROSITE" id="PS50109"/>
    </source>
</evidence>
<keyword evidence="18" id="KW-1185">Reference proteome</keyword>
<dbReference type="Gene3D" id="3.30.565.10">
    <property type="entry name" value="Histidine kinase-like ATPase, C-terminal domain"/>
    <property type="match status" value="1"/>
</dbReference>
<dbReference type="EMBL" id="JACHOB010000001">
    <property type="protein sequence ID" value="MBB4657928.1"/>
    <property type="molecule type" value="Genomic_DNA"/>
</dbReference>